<name>A0A0R0HIS1_SOYBN</name>
<organism evidence="1">
    <name type="scientific">Glycine max</name>
    <name type="common">Soybean</name>
    <name type="synonym">Glycine hispida</name>
    <dbReference type="NCBI Taxonomy" id="3847"/>
    <lineage>
        <taxon>Eukaryota</taxon>
        <taxon>Viridiplantae</taxon>
        <taxon>Streptophyta</taxon>
        <taxon>Embryophyta</taxon>
        <taxon>Tracheophyta</taxon>
        <taxon>Spermatophyta</taxon>
        <taxon>Magnoliopsida</taxon>
        <taxon>eudicotyledons</taxon>
        <taxon>Gunneridae</taxon>
        <taxon>Pentapetalae</taxon>
        <taxon>rosids</taxon>
        <taxon>fabids</taxon>
        <taxon>Fabales</taxon>
        <taxon>Fabaceae</taxon>
        <taxon>Papilionoideae</taxon>
        <taxon>50 kb inversion clade</taxon>
        <taxon>NPAAA clade</taxon>
        <taxon>indigoferoid/millettioid clade</taxon>
        <taxon>Phaseoleae</taxon>
        <taxon>Glycine</taxon>
        <taxon>Glycine subgen. Soja</taxon>
    </lineage>
</organism>
<reference evidence="2" key="2">
    <citation type="submission" date="2018-02" db="UniProtKB">
        <authorList>
            <consortium name="EnsemblPlants"/>
        </authorList>
    </citation>
    <scope>IDENTIFICATION</scope>
    <source>
        <strain evidence="2">Williams 82</strain>
    </source>
</reference>
<dbReference type="Gramene" id="KRH30346">
    <property type="protein sequence ID" value="KRH30346"/>
    <property type="gene ID" value="GLYMA_11G178000"/>
</dbReference>
<evidence type="ECO:0000313" key="3">
    <source>
        <dbReference type="Proteomes" id="UP000008827"/>
    </source>
</evidence>
<protein>
    <submittedName>
        <fullName evidence="1 2">Uncharacterized protein</fullName>
    </submittedName>
</protein>
<dbReference type="AlphaFoldDB" id="A0A0R0HIS1"/>
<evidence type="ECO:0000313" key="2">
    <source>
        <dbReference type="EnsemblPlants" id="KRH30346"/>
    </source>
</evidence>
<reference evidence="1 2" key="1">
    <citation type="journal article" date="2010" name="Nature">
        <title>Genome sequence of the palaeopolyploid soybean.</title>
        <authorList>
            <person name="Schmutz J."/>
            <person name="Cannon S.B."/>
            <person name="Schlueter J."/>
            <person name="Ma J."/>
            <person name="Mitros T."/>
            <person name="Nelson W."/>
            <person name="Hyten D.L."/>
            <person name="Song Q."/>
            <person name="Thelen J.J."/>
            <person name="Cheng J."/>
            <person name="Xu D."/>
            <person name="Hellsten U."/>
            <person name="May G.D."/>
            <person name="Yu Y."/>
            <person name="Sakurai T."/>
            <person name="Umezawa T."/>
            <person name="Bhattacharyya M.K."/>
            <person name="Sandhu D."/>
            <person name="Valliyodan B."/>
            <person name="Lindquist E."/>
            <person name="Peto M."/>
            <person name="Grant D."/>
            <person name="Shu S."/>
            <person name="Goodstein D."/>
            <person name="Barry K."/>
            <person name="Futrell-Griggs M."/>
            <person name="Abernathy B."/>
            <person name="Du J."/>
            <person name="Tian Z."/>
            <person name="Zhu L."/>
            <person name="Gill N."/>
            <person name="Joshi T."/>
            <person name="Libault M."/>
            <person name="Sethuraman A."/>
            <person name="Zhang X.-C."/>
            <person name="Shinozaki K."/>
            <person name="Nguyen H.T."/>
            <person name="Wing R.A."/>
            <person name="Cregan P."/>
            <person name="Specht J."/>
            <person name="Grimwood J."/>
            <person name="Rokhsar D."/>
            <person name="Stacey G."/>
            <person name="Shoemaker R.C."/>
            <person name="Jackson S.A."/>
        </authorList>
    </citation>
    <scope>NUCLEOTIDE SEQUENCE</scope>
    <source>
        <strain evidence="2">cv. Williams 82</strain>
        <tissue evidence="1">Callus</tissue>
    </source>
</reference>
<dbReference type="PANTHER" id="PTHR33325">
    <property type="entry name" value="ZINC FINGER, CCHC-TYPE-RELATED"/>
    <property type="match status" value="1"/>
</dbReference>
<sequence length="76" mass="9147">MSSSVLFQQQYREKKFKKYFELITCLLVTEENNKFHYGKCMSRPTDLASFIKVNATTYITNSRNFQENFFLLEEEK</sequence>
<gene>
    <name evidence="1" type="ORF">GLYMA_11G178000</name>
</gene>
<dbReference type="PANTHER" id="PTHR33325:SF11">
    <property type="entry name" value="COLD SHOCK DOMAIN-CONTAINING PROTEIN 4-LIKE"/>
    <property type="match status" value="1"/>
</dbReference>
<dbReference type="InParanoid" id="A0A0R0HIS1"/>
<dbReference type="EMBL" id="CM000844">
    <property type="protein sequence ID" value="KRH30346.1"/>
    <property type="molecule type" value="Genomic_DNA"/>
</dbReference>
<reference evidence="1" key="3">
    <citation type="submission" date="2018-07" db="EMBL/GenBank/DDBJ databases">
        <title>WGS assembly of Glycine max.</title>
        <authorList>
            <person name="Schmutz J."/>
            <person name="Cannon S."/>
            <person name="Schlueter J."/>
            <person name="Ma J."/>
            <person name="Mitros T."/>
            <person name="Nelson W."/>
            <person name="Hyten D."/>
            <person name="Song Q."/>
            <person name="Thelen J."/>
            <person name="Cheng J."/>
            <person name="Xu D."/>
            <person name="Hellsten U."/>
            <person name="May G."/>
            <person name="Yu Y."/>
            <person name="Sakurai T."/>
            <person name="Umezawa T."/>
            <person name="Bhattacharyya M."/>
            <person name="Sandhu D."/>
            <person name="Valliyodan B."/>
            <person name="Lindquist E."/>
            <person name="Peto M."/>
            <person name="Grant D."/>
            <person name="Shu S."/>
            <person name="Goodstein D."/>
            <person name="Barry K."/>
            <person name="Futrell-Griggs M."/>
            <person name="Abernathy B."/>
            <person name="Du J."/>
            <person name="Tian Z."/>
            <person name="Zhu L."/>
            <person name="Gill N."/>
            <person name="Joshi T."/>
            <person name="Libault M."/>
            <person name="Sethuraman A."/>
            <person name="Zhang X."/>
            <person name="Shinozaki K."/>
            <person name="Nguyen H."/>
            <person name="Wing R."/>
            <person name="Cregan P."/>
            <person name="Specht J."/>
            <person name="Grimwood J."/>
            <person name="Rokhsar D."/>
            <person name="Stacey G."/>
            <person name="Shoemaker R."/>
            <person name="Jackson S."/>
        </authorList>
    </citation>
    <scope>NUCLEOTIDE SEQUENCE</scope>
    <source>
        <tissue evidence="1">Callus</tissue>
    </source>
</reference>
<dbReference type="Proteomes" id="UP000008827">
    <property type="component" value="Chromosome 11"/>
</dbReference>
<accession>A0A0R0HIS1</accession>
<dbReference type="EnsemblPlants" id="KRH30346">
    <property type="protein sequence ID" value="KRH30346"/>
    <property type="gene ID" value="GLYMA_11G178000"/>
</dbReference>
<evidence type="ECO:0000313" key="1">
    <source>
        <dbReference type="EMBL" id="KRH30346.1"/>
    </source>
</evidence>
<keyword evidence="3" id="KW-1185">Reference proteome</keyword>
<proteinExistence type="predicted"/>